<dbReference type="AlphaFoldDB" id="A0A9D9ELF0"/>
<protein>
    <recommendedName>
        <fullName evidence="1">DUF8052 domain-containing protein</fullName>
    </recommendedName>
</protein>
<feature type="domain" description="DUF8052" evidence="1">
    <location>
        <begin position="7"/>
        <end position="172"/>
    </location>
</feature>
<proteinExistence type="predicted"/>
<comment type="caution">
    <text evidence="2">The sequence shown here is derived from an EMBL/GenBank/DDBJ whole genome shotgun (WGS) entry which is preliminary data.</text>
</comment>
<dbReference type="Proteomes" id="UP000823616">
    <property type="component" value="Unassembled WGS sequence"/>
</dbReference>
<dbReference type="Pfam" id="PF26226">
    <property type="entry name" value="DUF8052"/>
    <property type="match status" value="1"/>
</dbReference>
<gene>
    <name evidence="2" type="ORF">IAA96_00895</name>
</gene>
<name>A0A9D9ELF0_9SPIR</name>
<sequence length="186" mass="21178">MMTPEDFSAVLQDRLRGYFDIQENAVCGGRRFAFIADFSFTSNQTVLTKNHVVDFFSSRERILFSVEPDFSGAQADAALADTCREALALAEPSRNHKSTVVTRVFAVPSFSSEAERKEVRKRIRRFRFFHSHFFLLHGFSEARAVLADFSPDADRPFSLVCSPAAKSCKQLFTPEVRHGKEKEEER</sequence>
<evidence type="ECO:0000313" key="2">
    <source>
        <dbReference type="EMBL" id="MBO8449644.1"/>
    </source>
</evidence>
<evidence type="ECO:0000313" key="3">
    <source>
        <dbReference type="Proteomes" id="UP000823616"/>
    </source>
</evidence>
<reference evidence="2" key="1">
    <citation type="submission" date="2020-10" db="EMBL/GenBank/DDBJ databases">
        <authorList>
            <person name="Gilroy R."/>
        </authorList>
    </citation>
    <scope>NUCLEOTIDE SEQUENCE</scope>
    <source>
        <strain evidence="2">B3-4054</strain>
    </source>
</reference>
<reference evidence="2" key="2">
    <citation type="journal article" date="2021" name="PeerJ">
        <title>Extensive microbial diversity within the chicken gut microbiome revealed by metagenomics and culture.</title>
        <authorList>
            <person name="Gilroy R."/>
            <person name="Ravi A."/>
            <person name="Getino M."/>
            <person name="Pursley I."/>
            <person name="Horton D.L."/>
            <person name="Alikhan N.F."/>
            <person name="Baker D."/>
            <person name="Gharbi K."/>
            <person name="Hall N."/>
            <person name="Watson M."/>
            <person name="Adriaenssens E.M."/>
            <person name="Foster-Nyarko E."/>
            <person name="Jarju S."/>
            <person name="Secka A."/>
            <person name="Antonio M."/>
            <person name="Oren A."/>
            <person name="Chaudhuri R.R."/>
            <person name="La Ragione R."/>
            <person name="Hildebrand F."/>
            <person name="Pallen M.J."/>
        </authorList>
    </citation>
    <scope>NUCLEOTIDE SEQUENCE</scope>
    <source>
        <strain evidence="2">B3-4054</strain>
    </source>
</reference>
<evidence type="ECO:0000259" key="1">
    <source>
        <dbReference type="Pfam" id="PF26226"/>
    </source>
</evidence>
<accession>A0A9D9ELF0</accession>
<dbReference type="InterPro" id="IPR058365">
    <property type="entry name" value="DUF8052"/>
</dbReference>
<dbReference type="EMBL" id="JADIMS010000011">
    <property type="protein sequence ID" value="MBO8449644.1"/>
    <property type="molecule type" value="Genomic_DNA"/>
</dbReference>
<organism evidence="2 3">
    <name type="scientific">Candidatus Avitreponema avistercoris</name>
    <dbReference type="NCBI Taxonomy" id="2840705"/>
    <lineage>
        <taxon>Bacteria</taxon>
        <taxon>Pseudomonadati</taxon>
        <taxon>Spirochaetota</taxon>
        <taxon>Spirochaetia</taxon>
        <taxon>Spirochaetales</taxon>
        <taxon>Candidatus Avitreponema</taxon>
    </lineage>
</organism>